<dbReference type="PANTHER" id="PTHR12121">
    <property type="entry name" value="CARBON CATABOLITE REPRESSOR PROTEIN 4"/>
    <property type="match status" value="1"/>
</dbReference>
<keyword evidence="3" id="KW-1185">Reference proteome</keyword>
<organism evidence="2 3">
    <name type="scientific">Paenibacillus antri</name>
    <dbReference type="NCBI Taxonomy" id="2582848"/>
    <lineage>
        <taxon>Bacteria</taxon>
        <taxon>Bacillati</taxon>
        <taxon>Bacillota</taxon>
        <taxon>Bacilli</taxon>
        <taxon>Bacillales</taxon>
        <taxon>Paenibacillaceae</taxon>
        <taxon>Paenibacillus</taxon>
    </lineage>
</organism>
<proteinExistence type="predicted"/>
<dbReference type="AlphaFoldDB" id="A0A5R9G875"/>
<dbReference type="PANTHER" id="PTHR12121:SF36">
    <property type="entry name" value="ENDONUCLEASE_EXONUCLEASE_PHOSPHATASE DOMAIN-CONTAINING PROTEIN"/>
    <property type="match status" value="1"/>
</dbReference>
<dbReference type="Proteomes" id="UP000309676">
    <property type="component" value="Unassembled WGS sequence"/>
</dbReference>
<dbReference type="InterPro" id="IPR036691">
    <property type="entry name" value="Endo/exonu/phosph_ase_sf"/>
</dbReference>
<dbReference type="OrthoDB" id="9793162at2"/>
<evidence type="ECO:0000259" key="1">
    <source>
        <dbReference type="Pfam" id="PF03372"/>
    </source>
</evidence>
<keyword evidence="2" id="KW-0269">Exonuclease</keyword>
<dbReference type="EMBL" id="VCIW01000020">
    <property type="protein sequence ID" value="TLS49638.1"/>
    <property type="molecule type" value="Genomic_DNA"/>
</dbReference>
<gene>
    <name evidence="2" type="ORF">FE782_24710</name>
</gene>
<dbReference type="SUPFAM" id="SSF56219">
    <property type="entry name" value="DNase I-like"/>
    <property type="match status" value="1"/>
</dbReference>
<dbReference type="InterPro" id="IPR050410">
    <property type="entry name" value="CCR4/nocturin_mRNA_transcr"/>
</dbReference>
<keyword evidence="2" id="KW-0540">Nuclease</keyword>
<dbReference type="Pfam" id="PF03372">
    <property type="entry name" value="Exo_endo_phos"/>
    <property type="match status" value="1"/>
</dbReference>
<protein>
    <submittedName>
        <fullName evidence="2">Endonuclease/exonuclease/phosphatase family protein</fullName>
    </submittedName>
</protein>
<dbReference type="GO" id="GO:0004519">
    <property type="term" value="F:endonuclease activity"/>
    <property type="evidence" value="ECO:0007669"/>
    <property type="project" value="UniProtKB-KW"/>
</dbReference>
<keyword evidence="2" id="KW-0255">Endonuclease</keyword>
<dbReference type="GO" id="GO:0000175">
    <property type="term" value="F:3'-5'-RNA exonuclease activity"/>
    <property type="evidence" value="ECO:0007669"/>
    <property type="project" value="TreeGrafter"/>
</dbReference>
<accession>A0A5R9G875</accession>
<dbReference type="CDD" id="cd09083">
    <property type="entry name" value="EEP-1"/>
    <property type="match status" value="1"/>
</dbReference>
<sequence length="264" mass="29762">MELRVMSFNLRYNNAGDGANAWPHRIEKVVRTIRRYDPLLIGTQEGLIGMLTDLDKRLPEYGRLGMGRLGGTEGEFNAIFYKKSELAVIDFGQFWLSDAPEVPASVGWDADLPRVCTSGRFRHRATGRELYFFNTHLDHRGREARVQGSRLVGRRIDEARAEEELPLILTGDFNCHPSHEPVRYLRGEAEERMATRLADAYGALPDGRAGLTAHDFRGGAEGEPIDYIFVTEECVVRSVEVVRDVVDGGYPSDHYPIVASLRIR</sequence>
<dbReference type="InterPro" id="IPR005135">
    <property type="entry name" value="Endo/exonuclease/phosphatase"/>
</dbReference>
<keyword evidence="2" id="KW-0378">Hydrolase</keyword>
<comment type="caution">
    <text evidence="2">The sequence shown here is derived from an EMBL/GenBank/DDBJ whole genome shotgun (WGS) entry which is preliminary data.</text>
</comment>
<reference evidence="2 3" key="1">
    <citation type="submission" date="2019-05" db="EMBL/GenBank/DDBJ databases">
        <authorList>
            <person name="Narsing Rao M.P."/>
            <person name="Li W.J."/>
        </authorList>
    </citation>
    <scope>NUCLEOTIDE SEQUENCE [LARGE SCALE GENOMIC DNA]</scope>
    <source>
        <strain evidence="2 3">SYSU_K30003</strain>
    </source>
</reference>
<name>A0A5R9G875_9BACL</name>
<evidence type="ECO:0000313" key="2">
    <source>
        <dbReference type="EMBL" id="TLS49638.1"/>
    </source>
</evidence>
<feature type="domain" description="Endonuclease/exonuclease/phosphatase" evidence="1">
    <location>
        <begin position="6"/>
        <end position="254"/>
    </location>
</feature>
<dbReference type="Gene3D" id="3.60.10.10">
    <property type="entry name" value="Endonuclease/exonuclease/phosphatase"/>
    <property type="match status" value="1"/>
</dbReference>
<evidence type="ECO:0000313" key="3">
    <source>
        <dbReference type="Proteomes" id="UP000309676"/>
    </source>
</evidence>